<keyword evidence="4" id="KW-1185">Reference proteome</keyword>
<name>A0A1V6PY33_9EURO</name>
<evidence type="ECO:0000259" key="1">
    <source>
        <dbReference type="Pfam" id="PF14033"/>
    </source>
</evidence>
<dbReference type="PANTHER" id="PTHR33119:SF1">
    <property type="entry name" value="FE2OG DIOXYGENASE DOMAIN-CONTAINING PROTEIN"/>
    <property type="match status" value="1"/>
</dbReference>
<dbReference type="AlphaFoldDB" id="A0A1V6PY33"/>
<feature type="domain" description="DUF4246" evidence="1">
    <location>
        <begin position="85"/>
        <end position="499"/>
    </location>
</feature>
<dbReference type="Proteomes" id="UP000191672">
    <property type="component" value="Unassembled WGS sequence"/>
</dbReference>
<proteinExistence type="predicted"/>
<gene>
    <name evidence="3" type="ORF">PENANT_c025G01356</name>
</gene>
<dbReference type="InterPro" id="IPR049207">
    <property type="entry name" value="DUF4246_N"/>
</dbReference>
<dbReference type="InterPro" id="IPR049192">
    <property type="entry name" value="DUF4246_C"/>
</dbReference>
<comment type="caution">
    <text evidence="3">The sequence shown here is derived from an EMBL/GenBank/DDBJ whole genome shotgun (WGS) entry which is preliminary data.</text>
</comment>
<evidence type="ECO:0000313" key="3">
    <source>
        <dbReference type="EMBL" id="OQD81853.1"/>
    </source>
</evidence>
<dbReference type="InterPro" id="IPR025340">
    <property type="entry name" value="DUF4246"/>
</dbReference>
<protein>
    <submittedName>
        <fullName evidence="3">Uncharacterized protein</fullName>
    </submittedName>
</protein>
<evidence type="ECO:0000313" key="4">
    <source>
        <dbReference type="Proteomes" id="UP000191672"/>
    </source>
</evidence>
<dbReference type="EMBL" id="MDYN01000025">
    <property type="protein sequence ID" value="OQD81853.1"/>
    <property type="molecule type" value="Genomic_DNA"/>
</dbReference>
<dbReference type="Pfam" id="PF14033">
    <property type="entry name" value="DUF4246"/>
    <property type="match status" value="1"/>
</dbReference>
<dbReference type="STRING" id="416450.A0A1V6PY33"/>
<dbReference type="Pfam" id="PF21666">
    <property type="entry name" value="DUF4246_N"/>
    <property type="match status" value="1"/>
</dbReference>
<feature type="domain" description="DUF4246" evidence="2">
    <location>
        <begin position="10"/>
        <end position="73"/>
    </location>
</feature>
<evidence type="ECO:0000259" key="2">
    <source>
        <dbReference type="Pfam" id="PF21666"/>
    </source>
</evidence>
<sequence>MSSQLSRFDLPGFTLPLTYTPGSEDDADPLFPTALDEEAWEILMMRLMNTITDKPEWDQKVYNEQITNKWRQEVAQSGQDVTEIMMDWVIKELQWKAEVLQNEGLTYVFDIGVIKSDTAISEALKHELVEAVAPFDNVPEEQKDYHPGTNKKVVDLVHQSLFPVVYGHTHILRDKIIGLEDCLSSVGQGELLPVYDKGRTTKYSRKFQWLPCDVELLENDECRITSYISNAHPIEHRALYGAVEKIIARAIPLWNKSLTLPSYDVGQRISYFEVEYLEHKDPKPAESDFEDQEEYWEKCEKWEATQPIKQPEPYGRFKAPDYQEPGNWTDLRSEYRESGLQVIVKLANIELTPENPEYEGGSWHIEGQLNEHICATAIYYYDCENITESMLCFRGRGNDEALMDLGYEQNRHEFLQQVYGFSGEGSYDTKGTTQELGGVVCKEGRLLTFPNVVQHRVSPFSLADRSKPGHRKIIALFLVDPHIRIISSANVPPQREDWGFERERTVDGLLSSKLPVELQYMVRKDLPKNYMTMDEAKQYRLELMEERGAKSQSQNQTFENVYGYVIGQ</sequence>
<organism evidence="3 4">
    <name type="scientific">Penicillium antarcticum</name>
    <dbReference type="NCBI Taxonomy" id="416450"/>
    <lineage>
        <taxon>Eukaryota</taxon>
        <taxon>Fungi</taxon>
        <taxon>Dikarya</taxon>
        <taxon>Ascomycota</taxon>
        <taxon>Pezizomycotina</taxon>
        <taxon>Eurotiomycetes</taxon>
        <taxon>Eurotiomycetidae</taxon>
        <taxon>Eurotiales</taxon>
        <taxon>Aspergillaceae</taxon>
        <taxon>Penicillium</taxon>
    </lineage>
</organism>
<reference evidence="4" key="1">
    <citation type="journal article" date="2017" name="Nat. Microbiol.">
        <title>Global analysis of biosynthetic gene clusters reveals vast potential of secondary metabolite production in Penicillium species.</title>
        <authorList>
            <person name="Nielsen J.C."/>
            <person name="Grijseels S."/>
            <person name="Prigent S."/>
            <person name="Ji B."/>
            <person name="Dainat J."/>
            <person name="Nielsen K.F."/>
            <person name="Frisvad J.C."/>
            <person name="Workman M."/>
            <person name="Nielsen J."/>
        </authorList>
    </citation>
    <scope>NUCLEOTIDE SEQUENCE [LARGE SCALE GENOMIC DNA]</scope>
    <source>
        <strain evidence="4">IBT 31811</strain>
    </source>
</reference>
<accession>A0A1V6PY33</accession>
<dbReference type="PANTHER" id="PTHR33119">
    <property type="entry name" value="IFI3P"/>
    <property type="match status" value="1"/>
</dbReference>